<evidence type="ECO:0000313" key="1">
    <source>
        <dbReference type="EMBL" id="PKR47430.1"/>
    </source>
</evidence>
<evidence type="ECO:0000313" key="2">
    <source>
        <dbReference type="Proteomes" id="UP000233365"/>
    </source>
</evidence>
<name>A0ABX4R4W1_9PROT</name>
<dbReference type="Proteomes" id="UP000233365">
    <property type="component" value="Unassembled WGS sequence"/>
</dbReference>
<sequence length="68" mass="8028">MRLCCWYQLIEKRFQTDGVWFPKTYRARSIQLAEIAQKLSTRSRPIIPQANAHSFLSIFWPCAILTNL</sequence>
<accession>A0ABX4R4W1</accession>
<organism evidence="1 2">
    <name type="scientific">Thalassospira povalilytica</name>
    <dbReference type="NCBI Taxonomy" id="732237"/>
    <lineage>
        <taxon>Bacteria</taxon>
        <taxon>Pseudomonadati</taxon>
        <taxon>Pseudomonadota</taxon>
        <taxon>Alphaproteobacteria</taxon>
        <taxon>Rhodospirillales</taxon>
        <taxon>Thalassospiraceae</taxon>
        <taxon>Thalassospira</taxon>
    </lineage>
</organism>
<protein>
    <submittedName>
        <fullName evidence="1">Uncharacterized protein</fullName>
    </submittedName>
</protein>
<comment type="caution">
    <text evidence="1">The sequence shown here is derived from an EMBL/GenBank/DDBJ whole genome shotgun (WGS) entry which is preliminary data.</text>
</comment>
<keyword evidence="2" id="KW-1185">Reference proteome</keyword>
<proteinExistence type="predicted"/>
<reference evidence="1 2" key="1">
    <citation type="submission" date="2017-11" db="EMBL/GenBank/DDBJ databases">
        <title>Biodiversity and function of Thalassospira species in the particle-attached aromatic-hydrocarbon-degrading consortia from the surface seawater of the China South Sea.</title>
        <authorList>
            <person name="Dong C."/>
            <person name="Liu R."/>
            <person name="Shao Z."/>
        </authorList>
    </citation>
    <scope>NUCLEOTIDE SEQUENCE [LARGE SCALE GENOMIC DNA]</scope>
    <source>
        <strain evidence="1 2">139Z-12</strain>
    </source>
</reference>
<gene>
    <name evidence="1" type="ORF">CU041_19540</name>
</gene>
<dbReference type="EMBL" id="PGTS01000009">
    <property type="protein sequence ID" value="PKR47430.1"/>
    <property type="molecule type" value="Genomic_DNA"/>
</dbReference>